<comment type="subcellular location">
    <subcellularLocation>
        <location evidence="1">Cell inner membrane</location>
    </subcellularLocation>
</comment>
<name>A0A5M8BJ87_9BURK</name>
<evidence type="ECO:0000256" key="2">
    <source>
        <dbReference type="ARBA" id="ARBA00007208"/>
    </source>
</evidence>
<evidence type="ECO:0000256" key="11">
    <source>
        <dbReference type="SAM" id="Phobius"/>
    </source>
</evidence>
<keyword evidence="13" id="KW-1185">Reference proteome</keyword>
<reference evidence="12 13" key="1">
    <citation type="submission" date="2019-09" db="EMBL/GenBank/DDBJ databases">
        <title>Isolation of a novel species in the genus Cupriavidus from patients with sepsis using whole genome sequencing.</title>
        <authorList>
            <person name="Kweon O.J."/>
            <person name="Lee M.-K."/>
        </authorList>
    </citation>
    <scope>NUCLEOTIDE SEQUENCE [LARGE SCALE GENOMIC DNA]</scope>
    <source>
        <strain evidence="12 13">MKL-01</strain>
    </source>
</reference>
<dbReference type="GO" id="GO:0005886">
    <property type="term" value="C:plasma membrane"/>
    <property type="evidence" value="ECO:0007669"/>
    <property type="project" value="UniProtKB-SubCell"/>
</dbReference>
<keyword evidence="6" id="KW-0997">Cell inner membrane</keyword>
<keyword evidence="11" id="KW-1133">Transmembrane helix</keyword>
<keyword evidence="9 11" id="KW-0472">Membrane</keyword>
<evidence type="ECO:0000256" key="10">
    <source>
        <dbReference type="ARBA" id="ARBA00030772"/>
    </source>
</evidence>
<evidence type="ECO:0000256" key="4">
    <source>
        <dbReference type="ARBA" id="ARBA00022448"/>
    </source>
</evidence>
<keyword evidence="5" id="KW-1003">Cell membrane</keyword>
<evidence type="ECO:0000313" key="12">
    <source>
        <dbReference type="EMBL" id="KAA6133124.1"/>
    </source>
</evidence>
<comment type="caution">
    <text evidence="12">The sequence shown here is derived from an EMBL/GenBank/DDBJ whole genome shotgun (WGS) entry which is preliminary data.</text>
</comment>
<organism evidence="12 13">
    <name type="scientific">Cupriavidus cauae</name>
    <dbReference type="NCBI Taxonomy" id="2608999"/>
    <lineage>
        <taxon>Bacteria</taxon>
        <taxon>Pseudomonadati</taxon>
        <taxon>Pseudomonadota</taxon>
        <taxon>Betaproteobacteria</taxon>
        <taxon>Burkholderiales</taxon>
        <taxon>Burkholderiaceae</taxon>
        <taxon>Cupriavidus</taxon>
    </lineage>
</organism>
<keyword evidence="4" id="KW-0813">Transport</keyword>
<dbReference type="GO" id="GO:0015628">
    <property type="term" value="P:protein secretion by the type II secretion system"/>
    <property type="evidence" value="ECO:0007669"/>
    <property type="project" value="InterPro"/>
</dbReference>
<protein>
    <recommendedName>
        <fullName evidence="3">Type II secretion system protein N</fullName>
    </recommendedName>
    <alternativeName>
        <fullName evidence="10">General secretion pathway protein N</fullName>
    </alternativeName>
</protein>
<dbReference type="RefSeq" id="WP_150081953.1">
    <property type="nucleotide sequence ID" value="NZ_CP080293.1"/>
</dbReference>
<evidence type="ECO:0000256" key="5">
    <source>
        <dbReference type="ARBA" id="ARBA00022475"/>
    </source>
</evidence>
<evidence type="ECO:0000256" key="3">
    <source>
        <dbReference type="ARBA" id="ARBA00021563"/>
    </source>
</evidence>
<keyword evidence="8" id="KW-0653">Protein transport</keyword>
<proteinExistence type="inferred from homology"/>
<evidence type="ECO:0000256" key="1">
    <source>
        <dbReference type="ARBA" id="ARBA00004533"/>
    </source>
</evidence>
<evidence type="ECO:0000256" key="7">
    <source>
        <dbReference type="ARBA" id="ARBA00022692"/>
    </source>
</evidence>
<evidence type="ECO:0000256" key="8">
    <source>
        <dbReference type="ARBA" id="ARBA00022927"/>
    </source>
</evidence>
<gene>
    <name evidence="12" type="ORF">F1599_01510</name>
</gene>
<dbReference type="InterPro" id="IPR022792">
    <property type="entry name" value="T2SS_protein-GspN"/>
</dbReference>
<dbReference type="EMBL" id="VWRN01000006">
    <property type="protein sequence ID" value="KAA6133124.1"/>
    <property type="molecule type" value="Genomic_DNA"/>
</dbReference>
<evidence type="ECO:0000256" key="9">
    <source>
        <dbReference type="ARBA" id="ARBA00023136"/>
    </source>
</evidence>
<accession>A0A5M8BJ87</accession>
<keyword evidence="7 11" id="KW-0812">Transmembrane</keyword>
<dbReference type="GO" id="GO:0015627">
    <property type="term" value="C:type II protein secretion system complex"/>
    <property type="evidence" value="ECO:0007669"/>
    <property type="project" value="InterPro"/>
</dbReference>
<evidence type="ECO:0000313" key="13">
    <source>
        <dbReference type="Proteomes" id="UP000324324"/>
    </source>
</evidence>
<sequence>MARLEALRLRRREPRPARRRGMLRWALLGLATVAVTVIAALPAAWIADTVASRTEGRVLLADAAGSLWRGSATLALSAGAGSRTATVLPGRLQWQVAFWPLLTGSLRLVAQHTEAMPAPVTVTVTPAGWHAQSGSMRLPASLLEGIGAPFNTLRPDGAMRLDWSALEGRFRGDKSDGGRPAGMYGHLTLRIDQVSSAVSRLRPLGSYRAEIDWSGATGMLRLSTVAGPLHLEGGGPLGRQARFEGTAHADPDAANQLASLLSLLGRRENNVTRLRF</sequence>
<dbReference type="AlphaFoldDB" id="A0A5M8BJ87"/>
<dbReference type="Proteomes" id="UP000324324">
    <property type="component" value="Unassembled WGS sequence"/>
</dbReference>
<comment type="similarity">
    <text evidence="2">Belongs to the GSP N family.</text>
</comment>
<feature type="transmembrane region" description="Helical" evidence="11">
    <location>
        <begin position="21"/>
        <end position="45"/>
    </location>
</feature>
<dbReference type="Pfam" id="PF01203">
    <property type="entry name" value="T2SSN"/>
    <property type="match status" value="1"/>
</dbReference>
<evidence type="ECO:0000256" key="6">
    <source>
        <dbReference type="ARBA" id="ARBA00022519"/>
    </source>
</evidence>